<accession>A0A8J2XR12</accession>
<dbReference type="Gene3D" id="2.40.50.1020">
    <property type="entry name" value="LytTr DNA-binding domain"/>
    <property type="match status" value="1"/>
</dbReference>
<dbReference type="Pfam" id="PF04397">
    <property type="entry name" value="LytTR"/>
    <property type="match status" value="1"/>
</dbReference>
<gene>
    <name evidence="4" type="ORF">GCM10011511_07810</name>
</gene>
<evidence type="ECO:0000259" key="3">
    <source>
        <dbReference type="PROSITE" id="PS50930"/>
    </source>
</evidence>
<reference evidence="4" key="1">
    <citation type="journal article" date="2014" name="Int. J. Syst. Evol. Microbiol.">
        <title>Complete genome sequence of Corynebacterium casei LMG S-19264T (=DSM 44701T), isolated from a smear-ripened cheese.</title>
        <authorList>
            <consortium name="US DOE Joint Genome Institute (JGI-PGF)"/>
            <person name="Walter F."/>
            <person name="Albersmeier A."/>
            <person name="Kalinowski J."/>
            <person name="Ruckert C."/>
        </authorList>
    </citation>
    <scope>NUCLEOTIDE SEQUENCE</scope>
    <source>
        <strain evidence="4">CGMCC 1.15448</strain>
    </source>
</reference>
<feature type="modified residue" description="4-aspartylphosphate" evidence="1">
    <location>
        <position position="55"/>
    </location>
</feature>
<dbReference type="Proteomes" id="UP000607559">
    <property type="component" value="Unassembled WGS sequence"/>
</dbReference>
<dbReference type="PANTHER" id="PTHR37299">
    <property type="entry name" value="TRANSCRIPTIONAL REGULATOR-RELATED"/>
    <property type="match status" value="1"/>
</dbReference>
<keyword evidence="5" id="KW-1185">Reference proteome</keyword>
<dbReference type="PANTHER" id="PTHR37299:SF1">
    <property type="entry name" value="STAGE 0 SPORULATION PROTEIN A HOMOLOG"/>
    <property type="match status" value="1"/>
</dbReference>
<dbReference type="AlphaFoldDB" id="A0A8J2XR12"/>
<dbReference type="Gene3D" id="3.40.50.2300">
    <property type="match status" value="1"/>
</dbReference>
<dbReference type="InterPro" id="IPR001789">
    <property type="entry name" value="Sig_transdc_resp-reg_receiver"/>
</dbReference>
<protein>
    <submittedName>
        <fullName evidence="4">DNA-binding response regulator</fullName>
    </submittedName>
</protein>
<dbReference type="EMBL" id="BMJC01000001">
    <property type="protein sequence ID" value="GGA87129.1"/>
    <property type="molecule type" value="Genomic_DNA"/>
</dbReference>
<dbReference type="SUPFAM" id="SSF52172">
    <property type="entry name" value="CheY-like"/>
    <property type="match status" value="1"/>
</dbReference>
<sequence>MLLKAVIVDDEPVARKVIKEYIEDIEYLELAGMAENPLKADVLLREGQVHLLFLDINMPKLSGIEFLRASAGGSHQPMVIITTAYAEYALDGFELDVVDYLVKPFSFERFLKACNKARSKFNERFVAERPAEGRPDHFFVKCGSSLEKVLYAELEYVEALTNYIVLHTTSRQLIVYLTLKGVLGHLPADRFIKVHKSFIVNKDRIRSIRGNTLQLGVAEIPVSQHYFEAAMLEILKDRVIKRE</sequence>
<reference evidence="4" key="2">
    <citation type="submission" date="2020-09" db="EMBL/GenBank/DDBJ databases">
        <authorList>
            <person name="Sun Q."/>
            <person name="Zhou Y."/>
        </authorList>
    </citation>
    <scope>NUCLEOTIDE SEQUENCE</scope>
    <source>
        <strain evidence="4">CGMCC 1.15448</strain>
    </source>
</reference>
<keyword evidence="4" id="KW-0238">DNA-binding</keyword>
<evidence type="ECO:0000313" key="4">
    <source>
        <dbReference type="EMBL" id="GGA87129.1"/>
    </source>
</evidence>
<proteinExistence type="predicted"/>
<feature type="domain" description="HTH LytTR-type" evidence="3">
    <location>
        <begin position="138"/>
        <end position="209"/>
    </location>
</feature>
<dbReference type="InterPro" id="IPR046947">
    <property type="entry name" value="LytR-like"/>
</dbReference>
<comment type="caution">
    <text evidence="4">The sequence shown here is derived from an EMBL/GenBank/DDBJ whole genome shotgun (WGS) entry which is preliminary data.</text>
</comment>
<name>A0A8J2XR12_9BACT</name>
<dbReference type="InterPro" id="IPR011006">
    <property type="entry name" value="CheY-like_superfamily"/>
</dbReference>
<dbReference type="PROSITE" id="PS50930">
    <property type="entry name" value="HTH_LYTTR"/>
    <property type="match status" value="1"/>
</dbReference>
<organism evidence="4 5">
    <name type="scientific">Puia dinghuensis</name>
    <dbReference type="NCBI Taxonomy" id="1792502"/>
    <lineage>
        <taxon>Bacteria</taxon>
        <taxon>Pseudomonadati</taxon>
        <taxon>Bacteroidota</taxon>
        <taxon>Chitinophagia</taxon>
        <taxon>Chitinophagales</taxon>
        <taxon>Chitinophagaceae</taxon>
        <taxon>Puia</taxon>
    </lineage>
</organism>
<dbReference type="GO" id="GO:0000156">
    <property type="term" value="F:phosphorelay response regulator activity"/>
    <property type="evidence" value="ECO:0007669"/>
    <property type="project" value="InterPro"/>
</dbReference>
<evidence type="ECO:0000313" key="5">
    <source>
        <dbReference type="Proteomes" id="UP000607559"/>
    </source>
</evidence>
<dbReference type="GO" id="GO:0003677">
    <property type="term" value="F:DNA binding"/>
    <property type="evidence" value="ECO:0007669"/>
    <property type="project" value="UniProtKB-KW"/>
</dbReference>
<feature type="domain" description="Response regulatory" evidence="2">
    <location>
        <begin position="4"/>
        <end position="118"/>
    </location>
</feature>
<dbReference type="SMART" id="SM00448">
    <property type="entry name" value="REC"/>
    <property type="match status" value="1"/>
</dbReference>
<evidence type="ECO:0000256" key="1">
    <source>
        <dbReference type="PROSITE-ProRule" id="PRU00169"/>
    </source>
</evidence>
<dbReference type="SMART" id="SM00850">
    <property type="entry name" value="LytTR"/>
    <property type="match status" value="1"/>
</dbReference>
<dbReference type="PROSITE" id="PS50110">
    <property type="entry name" value="RESPONSE_REGULATORY"/>
    <property type="match status" value="1"/>
</dbReference>
<dbReference type="RefSeq" id="WP_188928755.1">
    <property type="nucleotide sequence ID" value="NZ_BMJC01000001.1"/>
</dbReference>
<dbReference type="Pfam" id="PF00072">
    <property type="entry name" value="Response_reg"/>
    <property type="match status" value="1"/>
</dbReference>
<evidence type="ECO:0000259" key="2">
    <source>
        <dbReference type="PROSITE" id="PS50110"/>
    </source>
</evidence>
<keyword evidence="1" id="KW-0597">Phosphoprotein</keyword>
<dbReference type="InterPro" id="IPR007492">
    <property type="entry name" value="LytTR_DNA-bd_dom"/>
</dbReference>